<evidence type="ECO:0000313" key="2">
    <source>
        <dbReference type="EMBL" id="KGO79512.1"/>
    </source>
</evidence>
<dbReference type="STRING" id="1406840.Q763_13250"/>
<feature type="chain" id="PRO_5001991154" evidence="1">
    <location>
        <begin position="20"/>
        <end position="267"/>
    </location>
</feature>
<dbReference type="eggNOG" id="ENOG5032W78">
    <property type="taxonomic scope" value="Bacteria"/>
</dbReference>
<evidence type="ECO:0000313" key="3">
    <source>
        <dbReference type="Proteomes" id="UP000030129"/>
    </source>
</evidence>
<name>A0A0A2LH47_9FLAO</name>
<keyword evidence="3" id="KW-1185">Reference proteome</keyword>
<keyword evidence="1" id="KW-0732">Signal</keyword>
<evidence type="ECO:0000256" key="1">
    <source>
        <dbReference type="SAM" id="SignalP"/>
    </source>
</evidence>
<dbReference type="RefSeq" id="WP_035135013.1">
    <property type="nucleotide sequence ID" value="NZ_JRLV01000016.1"/>
</dbReference>
<sequence length="267" mass="30188">MKRIIFLFTLAITALPAISQEAEIKYLKGKIKSTTDDLEGIYVVNKTSGAYVTTARGGYFSLMVKPKDTLIFSALQIVGREYEVQQENIDAELFIIELEAMVTELDELIIEDYGNITSESIGLVPKGQKRYTPAEKKLFTASNGIDGLINALNGKKKALKKAVEYEKKERLMAKINYIYTEEEIIKEFKVPEDYVGGFIYYAVEDKHFAKAINEKNDIQAKFLMTQLAVRYVSLLRQDGVIDESGALIETDTLQQIKPNTNIKKDEN</sequence>
<accession>A0A0A2LH47</accession>
<comment type="caution">
    <text evidence="2">The sequence shown here is derived from an EMBL/GenBank/DDBJ whole genome shotgun (WGS) entry which is preliminary data.</text>
</comment>
<feature type="signal peptide" evidence="1">
    <location>
        <begin position="1"/>
        <end position="19"/>
    </location>
</feature>
<gene>
    <name evidence="2" type="ORF">Q763_13250</name>
</gene>
<organism evidence="2 3">
    <name type="scientific">Flavobacterium beibuense F44-8</name>
    <dbReference type="NCBI Taxonomy" id="1406840"/>
    <lineage>
        <taxon>Bacteria</taxon>
        <taxon>Pseudomonadati</taxon>
        <taxon>Bacteroidota</taxon>
        <taxon>Flavobacteriia</taxon>
        <taxon>Flavobacteriales</taxon>
        <taxon>Flavobacteriaceae</taxon>
        <taxon>Flavobacterium</taxon>
    </lineage>
</organism>
<dbReference type="EMBL" id="JRLV01000016">
    <property type="protein sequence ID" value="KGO79512.1"/>
    <property type="molecule type" value="Genomic_DNA"/>
</dbReference>
<protein>
    <submittedName>
        <fullName evidence="2">Uncharacterized protein</fullName>
    </submittedName>
</protein>
<proteinExistence type="predicted"/>
<reference evidence="2 3" key="1">
    <citation type="submission" date="2013-09" db="EMBL/GenBank/DDBJ databases">
        <authorList>
            <person name="Zeng Z."/>
            <person name="Chen C."/>
        </authorList>
    </citation>
    <scope>NUCLEOTIDE SEQUENCE [LARGE SCALE GENOMIC DNA]</scope>
    <source>
        <strain evidence="2 3">F44-8</strain>
    </source>
</reference>
<dbReference type="Proteomes" id="UP000030129">
    <property type="component" value="Unassembled WGS sequence"/>
</dbReference>
<dbReference type="AlphaFoldDB" id="A0A0A2LH47"/>